<proteinExistence type="predicted"/>
<keyword evidence="1" id="KW-1133">Transmembrane helix</keyword>
<gene>
    <name evidence="2" type="ORF">GH741_12765</name>
</gene>
<dbReference type="EMBL" id="WJNG01000010">
    <property type="protein sequence ID" value="MRH43552.1"/>
    <property type="molecule type" value="Genomic_DNA"/>
</dbReference>
<reference evidence="2" key="1">
    <citation type="submission" date="2019-11" db="EMBL/GenBank/DDBJ databases">
        <authorList>
            <person name="Li J."/>
        </authorList>
    </citation>
    <scope>NUCLEOTIDE SEQUENCE</scope>
    <source>
        <strain evidence="2">B6B</strain>
    </source>
</reference>
<name>A0A6A8DQQ1_9BACI</name>
<accession>A0A6A8DQQ1</accession>
<organism evidence="2 3">
    <name type="scientific">Aquibacillus halophilus</name>
    <dbReference type="NCBI Taxonomy" id="930132"/>
    <lineage>
        <taxon>Bacteria</taxon>
        <taxon>Bacillati</taxon>
        <taxon>Bacillota</taxon>
        <taxon>Bacilli</taxon>
        <taxon>Bacillales</taxon>
        <taxon>Bacillaceae</taxon>
        <taxon>Aquibacillus</taxon>
    </lineage>
</organism>
<dbReference type="AlphaFoldDB" id="A0A6A8DQQ1"/>
<keyword evidence="3" id="KW-1185">Reference proteome</keyword>
<comment type="caution">
    <text evidence="2">The sequence shown here is derived from an EMBL/GenBank/DDBJ whole genome shotgun (WGS) entry which is preliminary data.</text>
</comment>
<protein>
    <submittedName>
        <fullName evidence="2">Uncharacterized protein</fullName>
    </submittedName>
</protein>
<feature type="transmembrane region" description="Helical" evidence="1">
    <location>
        <begin position="38"/>
        <end position="60"/>
    </location>
</feature>
<dbReference type="Proteomes" id="UP000799092">
    <property type="component" value="Unassembled WGS sequence"/>
</dbReference>
<sequence>MNKKGKDRYEITLVFGLEALSKFKLIEKVRGDMDKKGVIALLGIIIVIIAGYFIVTYISFVQVQKFGGFPIPKDAEVTKEEENIIVYNWSKASEENGIPKRYQIELEKEGWDIEWREGAATVYKKDGIKVLLICSTNYLSISPTE</sequence>
<dbReference type="OrthoDB" id="2352996at2"/>
<keyword evidence="1" id="KW-0812">Transmembrane</keyword>
<keyword evidence="1" id="KW-0472">Membrane</keyword>
<evidence type="ECO:0000313" key="3">
    <source>
        <dbReference type="Proteomes" id="UP000799092"/>
    </source>
</evidence>
<evidence type="ECO:0000256" key="1">
    <source>
        <dbReference type="SAM" id="Phobius"/>
    </source>
</evidence>
<evidence type="ECO:0000313" key="2">
    <source>
        <dbReference type="EMBL" id="MRH43552.1"/>
    </source>
</evidence>